<keyword evidence="3" id="KW-1185">Reference proteome</keyword>
<reference evidence="2 3" key="1">
    <citation type="submission" date="2017-04" db="EMBL/GenBank/DDBJ databases">
        <authorList>
            <person name="Afonso C.L."/>
            <person name="Miller P.J."/>
            <person name="Scott M.A."/>
            <person name="Spackman E."/>
            <person name="Goraichik I."/>
            <person name="Dimitrov K.M."/>
            <person name="Suarez D.L."/>
            <person name="Swayne D.E."/>
        </authorList>
    </citation>
    <scope>NUCLEOTIDE SEQUENCE [LARGE SCALE GENOMIC DNA]</scope>
    <source>
        <strain evidence="2 3">DSM 19625</strain>
    </source>
</reference>
<protein>
    <submittedName>
        <fullName evidence="2">Tetratricopeptide repeat-containing protein</fullName>
    </submittedName>
</protein>
<dbReference type="Gene3D" id="1.25.40.10">
    <property type="entry name" value="Tetratricopeptide repeat domain"/>
    <property type="match status" value="1"/>
</dbReference>
<organism evidence="2 3">
    <name type="scientific">Pedobacter nyackensis</name>
    <dbReference type="NCBI Taxonomy" id="475255"/>
    <lineage>
        <taxon>Bacteria</taxon>
        <taxon>Pseudomonadati</taxon>
        <taxon>Bacteroidota</taxon>
        <taxon>Sphingobacteriia</taxon>
        <taxon>Sphingobacteriales</taxon>
        <taxon>Sphingobacteriaceae</taxon>
        <taxon>Pedobacter</taxon>
    </lineage>
</organism>
<evidence type="ECO:0000256" key="1">
    <source>
        <dbReference type="SAM" id="Phobius"/>
    </source>
</evidence>
<dbReference type="AlphaFoldDB" id="A0A1W2DP22"/>
<keyword evidence="1" id="KW-0812">Transmembrane</keyword>
<dbReference type="InterPro" id="IPR011990">
    <property type="entry name" value="TPR-like_helical_dom_sf"/>
</dbReference>
<sequence>MMNEEKLLTVARYLEGDMEPQEKQEFETLLQSDAELQELKAYYINVHQSLKMNIAPDETDQQVAATLATLGKQHFKNEATEQPSPRVVSLQPYIKWLSVAAVLIIGLLVWAPWSANLYEKYTISKEMSVVERSDNGQNTLEKAADFYNAHDYASAEKLLQEVYKQEQANSLAAYYYGITLIETGKGDEARAVLSKLYDGESVFKFDAAYYIALSYVKQKDNSQALSWLSKIPQGSTNYDKAKELSTKLR</sequence>
<dbReference type="STRING" id="475255.SAMN04488101_107219"/>
<dbReference type="RefSeq" id="WP_084290069.1">
    <property type="nucleotide sequence ID" value="NZ_FWYB01000007.1"/>
</dbReference>
<name>A0A1W2DP22_9SPHI</name>
<keyword evidence="1" id="KW-0472">Membrane</keyword>
<keyword evidence="1" id="KW-1133">Transmembrane helix</keyword>
<dbReference type="EMBL" id="FWYB01000007">
    <property type="protein sequence ID" value="SMC98758.1"/>
    <property type="molecule type" value="Genomic_DNA"/>
</dbReference>
<dbReference type="OrthoDB" id="1091348at2"/>
<gene>
    <name evidence="2" type="ORF">SAMN04488101_107219</name>
</gene>
<evidence type="ECO:0000313" key="3">
    <source>
        <dbReference type="Proteomes" id="UP000192678"/>
    </source>
</evidence>
<proteinExistence type="predicted"/>
<accession>A0A1W2DP22</accession>
<dbReference type="Proteomes" id="UP000192678">
    <property type="component" value="Unassembled WGS sequence"/>
</dbReference>
<dbReference type="SUPFAM" id="SSF48452">
    <property type="entry name" value="TPR-like"/>
    <property type="match status" value="1"/>
</dbReference>
<evidence type="ECO:0000313" key="2">
    <source>
        <dbReference type="EMBL" id="SMC98758.1"/>
    </source>
</evidence>
<dbReference type="Pfam" id="PF14559">
    <property type="entry name" value="TPR_19"/>
    <property type="match status" value="1"/>
</dbReference>
<feature type="transmembrane region" description="Helical" evidence="1">
    <location>
        <begin position="93"/>
        <end position="113"/>
    </location>
</feature>